<dbReference type="InterPro" id="IPR041243">
    <property type="entry name" value="STI1/HOP_DP"/>
</dbReference>
<reference evidence="4" key="1">
    <citation type="journal article" date="2015" name="PLoS Genet.">
        <title>Genome Sequence and Transcriptome Analyses of Chrysochromulina tobin: Metabolic Tools for Enhanced Algal Fitness in the Prominent Order Prymnesiales (Haptophyceae).</title>
        <authorList>
            <person name="Hovde B.T."/>
            <person name="Deodato C.R."/>
            <person name="Hunsperger H.M."/>
            <person name="Ryken S.A."/>
            <person name="Yost W."/>
            <person name="Jha R.K."/>
            <person name="Patterson J."/>
            <person name="Monnat R.J. Jr."/>
            <person name="Barlow S.B."/>
            <person name="Starkenburg S.R."/>
            <person name="Cattolico R.A."/>
        </authorList>
    </citation>
    <scope>NUCLEOTIDE SEQUENCE</scope>
    <source>
        <strain evidence="4">CCMP291</strain>
    </source>
</reference>
<comment type="caution">
    <text evidence="3">The sequence shown here is derived from an EMBL/GenBank/DDBJ whole genome shotgun (WGS) entry which is preliminary data.</text>
</comment>
<dbReference type="Gene3D" id="1.10.260.100">
    <property type="match status" value="2"/>
</dbReference>
<dbReference type="EMBL" id="JWZX01003215">
    <property type="protein sequence ID" value="KOO23159.1"/>
    <property type="molecule type" value="Genomic_DNA"/>
</dbReference>
<feature type="domain" description="STI1/HOP DP" evidence="2">
    <location>
        <begin position="133"/>
        <end position="186"/>
    </location>
</feature>
<dbReference type="Proteomes" id="UP000037460">
    <property type="component" value="Unassembled WGS sequence"/>
</dbReference>
<gene>
    <name evidence="3" type="ORF">Ctob_003322</name>
</gene>
<protein>
    <recommendedName>
        <fullName evidence="2">STI1/HOP DP domain-containing protein</fullName>
    </recommendedName>
</protein>
<dbReference type="OrthoDB" id="71407at2759"/>
<evidence type="ECO:0000256" key="1">
    <source>
        <dbReference type="ARBA" id="ARBA00022737"/>
    </source>
</evidence>
<name>A0A0M0J995_9EUKA</name>
<accession>A0A0M0J995</accession>
<proteinExistence type="predicted"/>
<organism evidence="3 4">
    <name type="scientific">Chrysochromulina tobinii</name>
    <dbReference type="NCBI Taxonomy" id="1460289"/>
    <lineage>
        <taxon>Eukaryota</taxon>
        <taxon>Haptista</taxon>
        <taxon>Haptophyta</taxon>
        <taxon>Prymnesiophyceae</taxon>
        <taxon>Prymnesiales</taxon>
        <taxon>Chrysochromulinaceae</taxon>
        <taxon>Chrysochromulina</taxon>
    </lineage>
</organism>
<evidence type="ECO:0000313" key="4">
    <source>
        <dbReference type="Proteomes" id="UP000037460"/>
    </source>
</evidence>
<evidence type="ECO:0000313" key="3">
    <source>
        <dbReference type="EMBL" id="KOO23159.1"/>
    </source>
</evidence>
<dbReference type="Pfam" id="PF17830">
    <property type="entry name" value="STI1-HOP_DP"/>
    <property type="match status" value="1"/>
</dbReference>
<keyword evidence="1" id="KW-0677">Repeat</keyword>
<sequence>MVQASLDAKQKSLELPEVQAKMEADRAEAAKMAANGPNGWMTPELMTKIAMSPILRKGFTDPRCQTAMGEMQANPAAAMKKYGDVPEMKEFLQAFAKVMADHFGKLAEKQEAEKKIQEQQAAAALTPEQRKAQEVAEKAMADPEVRAIVAEPKIQQLIGRMQTGVSFEIEREMRNDPDLVRKLQKLSLAGLIGMEFRQ</sequence>
<evidence type="ECO:0000259" key="2">
    <source>
        <dbReference type="Pfam" id="PF17830"/>
    </source>
</evidence>
<keyword evidence="4" id="KW-1185">Reference proteome</keyword>
<dbReference type="AlphaFoldDB" id="A0A0M0J995"/>